<accession>X1VWT0</accession>
<protein>
    <submittedName>
        <fullName evidence="2">Uncharacterized protein</fullName>
    </submittedName>
</protein>
<name>X1VWT0_9ZZZZ</name>
<keyword evidence="1" id="KW-0812">Transmembrane</keyword>
<proteinExistence type="predicted"/>
<dbReference type="EMBL" id="BARW01028798">
    <property type="protein sequence ID" value="GAJ15765.1"/>
    <property type="molecule type" value="Genomic_DNA"/>
</dbReference>
<feature type="non-terminal residue" evidence="2">
    <location>
        <position position="1"/>
    </location>
</feature>
<sequence length="38" mass="4308">YVVSGGFFMSIEWMLWAGIILFIIAIIEVVAMLICSDR</sequence>
<evidence type="ECO:0000256" key="1">
    <source>
        <dbReference type="SAM" id="Phobius"/>
    </source>
</evidence>
<dbReference type="AlphaFoldDB" id="X1VWT0"/>
<evidence type="ECO:0000313" key="2">
    <source>
        <dbReference type="EMBL" id="GAJ15765.1"/>
    </source>
</evidence>
<reference evidence="2" key="1">
    <citation type="journal article" date="2014" name="Front. Microbiol.">
        <title>High frequency of phylogenetically diverse reductive dehalogenase-homologous genes in deep subseafloor sedimentary metagenomes.</title>
        <authorList>
            <person name="Kawai M."/>
            <person name="Futagami T."/>
            <person name="Toyoda A."/>
            <person name="Takaki Y."/>
            <person name="Nishi S."/>
            <person name="Hori S."/>
            <person name="Arai W."/>
            <person name="Tsubouchi T."/>
            <person name="Morono Y."/>
            <person name="Uchiyama I."/>
            <person name="Ito T."/>
            <person name="Fujiyama A."/>
            <person name="Inagaki F."/>
            <person name="Takami H."/>
        </authorList>
    </citation>
    <scope>NUCLEOTIDE SEQUENCE</scope>
    <source>
        <strain evidence="2">Expedition CK06-06</strain>
    </source>
</reference>
<keyword evidence="1" id="KW-0472">Membrane</keyword>
<gene>
    <name evidence="2" type="ORF">S12H4_46411</name>
</gene>
<keyword evidence="1" id="KW-1133">Transmembrane helix</keyword>
<comment type="caution">
    <text evidence="2">The sequence shown here is derived from an EMBL/GenBank/DDBJ whole genome shotgun (WGS) entry which is preliminary data.</text>
</comment>
<organism evidence="2">
    <name type="scientific">marine sediment metagenome</name>
    <dbReference type="NCBI Taxonomy" id="412755"/>
    <lineage>
        <taxon>unclassified sequences</taxon>
        <taxon>metagenomes</taxon>
        <taxon>ecological metagenomes</taxon>
    </lineage>
</organism>
<feature type="transmembrane region" description="Helical" evidence="1">
    <location>
        <begin position="13"/>
        <end position="35"/>
    </location>
</feature>